<dbReference type="EMBL" id="JBGFTU010000001">
    <property type="protein sequence ID" value="MEZ0163189.1"/>
    <property type="molecule type" value="Genomic_DNA"/>
</dbReference>
<proteinExistence type="predicted"/>
<comment type="caution">
    <text evidence="3">The sequence shown here is derived from an EMBL/GenBank/DDBJ whole genome shotgun (WGS) entry which is preliminary data.</text>
</comment>
<feature type="transmembrane region" description="Helical" evidence="2">
    <location>
        <begin position="178"/>
        <end position="197"/>
    </location>
</feature>
<evidence type="ECO:0000313" key="3">
    <source>
        <dbReference type="EMBL" id="MEZ0163189.1"/>
    </source>
</evidence>
<accession>A0ABV4GWF5</accession>
<dbReference type="RefSeq" id="WP_370439448.1">
    <property type="nucleotide sequence ID" value="NZ_JBGFTU010000001.1"/>
</dbReference>
<keyword evidence="4" id="KW-1185">Reference proteome</keyword>
<protein>
    <submittedName>
        <fullName evidence="3">Uncharacterized protein</fullName>
    </submittedName>
</protein>
<evidence type="ECO:0000313" key="4">
    <source>
        <dbReference type="Proteomes" id="UP001565927"/>
    </source>
</evidence>
<reference evidence="3 4" key="1">
    <citation type="submission" date="2024-07" db="EMBL/GenBank/DDBJ databases">
        <authorList>
            <person name="Thanompreechachai J."/>
            <person name="Duangmal K."/>
        </authorList>
    </citation>
    <scope>NUCLEOTIDE SEQUENCE [LARGE SCALE GENOMIC DNA]</scope>
    <source>
        <strain evidence="3 4">LSe6-4</strain>
    </source>
</reference>
<organism evidence="3 4">
    <name type="scientific">Kineococcus halophytocola</name>
    <dbReference type="NCBI Taxonomy" id="3234027"/>
    <lineage>
        <taxon>Bacteria</taxon>
        <taxon>Bacillati</taxon>
        <taxon>Actinomycetota</taxon>
        <taxon>Actinomycetes</taxon>
        <taxon>Kineosporiales</taxon>
        <taxon>Kineosporiaceae</taxon>
        <taxon>Kineococcus</taxon>
    </lineage>
</organism>
<feature type="transmembrane region" description="Helical" evidence="2">
    <location>
        <begin position="143"/>
        <end position="166"/>
    </location>
</feature>
<feature type="transmembrane region" description="Helical" evidence="2">
    <location>
        <begin position="72"/>
        <end position="94"/>
    </location>
</feature>
<evidence type="ECO:0000256" key="1">
    <source>
        <dbReference type="SAM" id="MobiDB-lite"/>
    </source>
</evidence>
<dbReference type="Proteomes" id="UP001565927">
    <property type="component" value="Unassembled WGS sequence"/>
</dbReference>
<keyword evidence="2" id="KW-1133">Transmembrane helix</keyword>
<feature type="transmembrane region" description="Helical" evidence="2">
    <location>
        <begin position="41"/>
        <end position="60"/>
    </location>
</feature>
<evidence type="ECO:0000256" key="2">
    <source>
        <dbReference type="SAM" id="Phobius"/>
    </source>
</evidence>
<keyword evidence="2" id="KW-0812">Transmembrane</keyword>
<gene>
    <name evidence="3" type="ORF">AB2L27_00245</name>
</gene>
<name>A0ABV4GWF5_9ACTN</name>
<keyword evidence="2" id="KW-0472">Membrane</keyword>
<feature type="region of interest" description="Disordered" evidence="1">
    <location>
        <begin position="1"/>
        <end position="21"/>
    </location>
</feature>
<sequence>MMRRDRATPQAGEGKPSKPLEEVFHDRLTAEHDFISNRMTWLMALNGFLAAGSTILAANAEKFDGSFTLNGGIFLIAVLGAMSNASCLFSNYWATVAIRGAGEALLEAWRDLSPDVKGKKVSRMRLYGRDPLSFRRKGRALTWWMHPWLLLPGLFLVVFAVLPFMSAGISRDDRDLPWVVQFIPLALLTTFVVLPAVEAARKRRER</sequence>